<sequence length="102" mass="11021">MKDVTIPKDESKATTSDIAANAMAHAVVVEQLPGQDAGALGSPSGELVARAKNRNFAGQAQVRRAAGGQRTKRMHGGMVMYLQIFHREISLTKQLQFLIEMA</sequence>
<comment type="caution">
    <text evidence="1">The sequence shown here is derived from an EMBL/GenBank/DDBJ whole genome shotgun (WGS) entry which is preliminary data.</text>
</comment>
<dbReference type="EMBL" id="PSZG01000001">
    <property type="protein sequence ID" value="RKO76544.1"/>
    <property type="molecule type" value="Genomic_DNA"/>
</dbReference>
<evidence type="ECO:0000313" key="2">
    <source>
        <dbReference type="Proteomes" id="UP000269665"/>
    </source>
</evidence>
<evidence type="ECO:0000313" key="1">
    <source>
        <dbReference type="EMBL" id="RKO76544.1"/>
    </source>
</evidence>
<name>A0A8B3FCC7_PECPM</name>
<organism evidence="1 2">
    <name type="scientific">Pectobacterium parmentieri</name>
    <dbReference type="NCBI Taxonomy" id="1905730"/>
    <lineage>
        <taxon>Bacteria</taxon>
        <taxon>Pseudomonadati</taxon>
        <taxon>Pseudomonadota</taxon>
        <taxon>Gammaproteobacteria</taxon>
        <taxon>Enterobacterales</taxon>
        <taxon>Pectobacteriaceae</taxon>
        <taxon>Pectobacterium</taxon>
    </lineage>
</organism>
<dbReference type="AlphaFoldDB" id="A0A8B3FCC7"/>
<dbReference type="Proteomes" id="UP000269665">
    <property type="component" value="Unassembled WGS sequence"/>
</dbReference>
<dbReference type="KEGG" id="ppar:A8F97_06050"/>
<protein>
    <submittedName>
        <fullName evidence="1">Uncharacterized protein</fullName>
    </submittedName>
</protein>
<gene>
    <name evidence="1" type="ORF">C5E00_06985</name>
</gene>
<accession>A0A8B3FCC7</accession>
<reference evidence="1 2" key="1">
    <citation type="journal article" date="2018" name="BMC Genomics">
        <title>High genomic variability in the plant pathogenic bacterium Pectobacterium parmentieri deciphered from de novo assembled complete genomes.</title>
        <authorList>
            <person name="Zoledowska S."/>
            <person name="Motyka-Pomagruk A."/>
            <person name="Sledz W."/>
            <person name="Mengoni A."/>
            <person name="Lojkowska E."/>
        </authorList>
    </citation>
    <scope>NUCLEOTIDE SEQUENCE [LARGE SCALE GENOMIC DNA]</scope>
    <source>
        <strain evidence="1 2">IFB5626</strain>
    </source>
</reference>
<proteinExistence type="predicted"/>